<organism evidence="1 2">
    <name type="scientific">Euplotes crassus</name>
    <dbReference type="NCBI Taxonomy" id="5936"/>
    <lineage>
        <taxon>Eukaryota</taxon>
        <taxon>Sar</taxon>
        <taxon>Alveolata</taxon>
        <taxon>Ciliophora</taxon>
        <taxon>Intramacronucleata</taxon>
        <taxon>Spirotrichea</taxon>
        <taxon>Hypotrichia</taxon>
        <taxon>Euplotida</taxon>
        <taxon>Euplotidae</taxon>
        <taxon>Moneuplotes</taxon>
    </lineage>
</organism>
<dbReference type="EMBL" id="CAMPGE010027030">
    <property type="protein sequence ID" value="CAI2384693.1"/>
    <property type="molecule type" value="Genomic_DNA"/>
</dbReference>
<dbReference type="AlphaFoldDB" id="A0AAD1Y4T4"/>
<gene>
    <name evidence="1" type="ORF">ECRASSUSDP1_LOCUS26227</name>
</gene>
<protein>
    <submittedName>
        <fullName evidence="1">Uncharacterized protein</fullName>
    </submittedName>
</protein>
<keyword evidence="2" id="KW-1185">Reference proteome</keyword>
<dbReference type="Proteomes" id="UP001295684">
    <property type="component" value="Unassembled WGS sequence"/>
</dbReference>
<name>A0AAD1Y4T4_EUPCR</name>
<comment type="caution">
    <text evidence="1">The sequence shown here is derived from an EMBL/GenBank/DDBJ whole genome shotgun (WGS) entry which is preliminary data.</text>
</comment>
<reference evidence="1" key="1">
    <citation type="submission" date="2023-07" db="EMBL/GenBank/DDBJ databases">
        <authorList>
            <consortium name="AG Swart"/>
            <person name="Singh M."/>
            <person name="Singh A."/>
            <person name="Seah K."/>
            <person name="Emmerich C."/>
        </authorList>
    </citation>
    <scope>NUCLEOTIDE SEQUENCE</scope>
    <source>
        <strain evidence="1">DP1</strain>
    </source>
</reference>
<proteinExistence type="predicted"/>
<accession>A0AAD1Y4T4</accession>
<evidence type="ECO:0000313" key="1">
    <source>
        <dbReference type="EMBL" id="CAI2384693.1"/>
    </source>
</evidence>
<evidence type="ECO:0000313" key="2">
    <source>
        <dbReference type="Proteomes" id="UP001295684"/>
    </source>
</evidence>
<sequence length="850" mass="100372">MQHPSKVLKQPAFARVMANSNPITRHFRSSNVLCSSKKDEDKLNNRLKSLPSDHAANMSSADLFGFREVKRNSIKNEKGITEKFEILKQERIDKEKDQIEQGFKNKSFTQSERDELLEKLDQITQSQGPASQGYPEDRKEHLWIMQGMKEYYLENQTLAEKFINDKHFKQAQNNVVQDFNRKGTNYLKRRQISENLNLADKGLDSKEEIFHALGKLLASSEKKYLPKNVTKEHFKGRLDLQVDNHYLNILENHPDLIRKKLKEVLLAKLRRTQRRLKTQKEDESALVGEDEFIGEDEVIINHKLEPEDQIQHEILEPSSIENEDYVPSRINEYDLHKLTHGEDAKRSPVSYEEELIQKADKAQEVLMHNRKMTQEYYKGVEGIDFTTIDYRNDIRILFNKYQLREAAENPEFNTPEMKEFRKILDEFNPEEMPPYPGSPTGATKEEDPHAFFEWAIRNLPPSLNENLRKFYNVRVKGKKKDTNEKTMKGVRKHHGTEWYYFMNTDKKFRLEDQDSMPSWDIVEDPNLIEYSYSSMKPAQELDVDPEYCYDYDDTDRMIDPIDLSKFGYNSKGDRIKLMDITDIPNNFDWEYTQNCLKTERWATFRYAPNLFYQFAHLKKEIKILTRRHGDVETPSLWAYFETMPSWATDHPFVRQVLMGIEYNKPFERLKDKELALNFAMSLLKPIDKDTEKILLIMNDTRRVKMNYERGRQMMTEIKPWDLEFGQLGSPAHANMEDNQEEEEAEVKKDAKIEEFEALQAAEKAKRKSKVIDETEAIRSFQVDDGGQEGLQDFLIKPNPDPYEIGQESEDMLYPINYYDNDDGFWDDHIDAKQNQYDQTPFMTKRLFLKH</sequence>